<dbReference type="FunFam" id="2.60.40.1820:FF:000001">
    <property type="entry name" value="Desiccation protectant protein Lea14-like"/>
    <property type="match status" value="1"/>
</dbReference>
<dbReference type="InterPro" id="IPR045043">
    <property type="entry name" value="Lea14-like"/>
</dbReference>
<dbReference type="SUPFAM" id="SSF117070">
    <property type="entry name" value="LEA14-like"/>
    <property type="match status" value="1"/>
</dbReference>
<reference evidence="3 4" key="1">
    <citation type="journal article" date="2014" name="Agronomy (Basel)">
        <title>A Draft Genome Sequence for Ensete ventricosum, the Drought-Tolerant Tree Against Hunger.</title>
        <authorList>
            <person name="Harrison J."/>
            <person name="Moore K.A."/>
            <person name="Paszkiewicz K."/>
            <person name="Jones T."/>
            <person name="Grant M."/>
            <person name="Ambacheew D."/>
            <person name="Muzemil S."/>
            <person name="Studholme D.J."/>
        </authorList>
    </citation>
    <scope>NUCLEOTIDE SEQUENCE [LARGE SCALE GENOMIC DNA]</scope>
</reference>
<dbReference type="AlphaFoldDB" id="A0A426XWG2"/>
<evidence type="ECO:0000313" key="3">
    <source>
        <dbReference type="EMBL" id="RRT43845.1"/>
    </source>
</evidence>
<feature type="domain" description="Water stress and hypersensitive response" evidence="2">
    <location>
        <begin position="56"/>
        <end position="182"/>
    </location>
</feature>
<feature type="non-terminal residue" evidence="3">
    <location>
        <position position="1"/>
    </location>
</feature>
<organism evidence="3 4">
    <name type="scientific">Ensete ventricosum</name>
    <name type="common">Abyssinian banana</name>
    <name type="synonym">Musa ensete</name>
    <dbReference type="NCBI Taxonomy" id="4639"/>
    <lineage>
        <taxon>Eukaryota</taxon>
        <taxon>Viridiplantae</taxon>
        <taxon>Streptophyta</taxon>
        <taxon>Embryophyta</taxon>
        <taxon>Tracheophyta</taxon>
        <taxon>Spermatophyta</taxon>
        <taxon>Magnoliopsida</taxon>
        <taxon>Liliopsida</taxon>
        <taxon>Zingiberales</taxon>
        <taxon>Musaceae</taxon>
        <taxon>Ensete</taxon>
    </lineage>
</organism>
<dbReference type="PANTHER" id="PTHR31459">
    <property type="match status" value="1"/>
</dbReference>
<protein>
    <recommendedName>
        <fullName evidence="2">Water stress and hypersensitive response domain-containing protein</fullName>
    </recommendedName>
</protein>
<name>A0A426XWG2_ENSVE</name>
<evidence type="ECO:0000313" key="4">
    <source>
        <dbReference type="Proteomes" id="UP000287651"/>
    </source>
</evidence>
<dbReference type="Proteomes" id="UP000287651">
    <property type="component" value="Unassembled WGS sequence"/>
</dbReference>
<dbReference type="GO" id="GO:0009269">
    <property type="term" value="P:response to desiccation"/>
    <property type="evidence" value="ECO:0007669"/>
    <property type="project" value="InterPro"/>
</dbReference>
<evidence type="ECO:0000259" key="2">
    <source>
        <dbReference type="SMART" id="SM00769"/>
    </source>
</evidence>
<dbReference type="InterPro" id="IPR004864">
    <property type="entry name" value="LEA_2"/>
</dbReference>
<proteinExistence type="inferred from homology"/>
<gene>
    <name evidence="3" type="ORF">B296_00047352</name>
</gene>
<dbReference type="GO" id="GO:0005829">
    <property type="term" value="C:cytosol"/>
    <property type="evidence" value="ECO:0007669"/>
    <property type="project" value="TreeGrafter"/>
</dbReference>
<accession>A0A426XWG2</accession>
<dbReference type="Gene3D" id="2.60.40.1820">
    <property type="match status" value="1"/>
</dbReference>
<sequence length="192" mass="20712">ASSLLSSLHPWFVRRRGKQAVHQRQERAGRAVMSSLVGRAKEFVAGKIAQIPKPEASLTGVSVKSLSRDSALFHSDVSVSNPYSHSLPICEVSYTLKSAGRLASSSTHAMVVASGTLPDPGSLPASVVTKLEVPVKVPYNFLVSLVRDIGRDWDIDYELQVGLTIDLPIVGDFTIPLSTKGEMKLPTLSDIF</sequence>
<evidence type="ECO:0000256" key="1">
    <source>
        <dbReference type="ARBA" id="ARBA00005960"/>
    </source>
</evidence>
<dbReference type="EMBL" id="AMZH03016876">
    <property type="protein sequence ID" value="RRT43845.1"/>
    <property type="molecule type" value="Genomic_DNA"/>
</dbReference>
<dbReference type="InterPro" id="IPR013990">
    <property type="entry name" value="WHy-dom"/>
</dbReference>
<dbReference type="PANTHER" id="PTHR31459:SF19">
    <property type="entry name" value="DESICCATION-RELATED PROTEIN LEA14-RELATED"/>
    <property type="match status" value="1"/>
</dbReference>
<dbReference type="SMART" id="SM00769">
    <property type="entry name" value="WHy"/>
    <property type="match status" value="1"/>
</dbReference>
<comment type="similarity">
    <text evidence="1">Belongs to the LEA type 2 family.</text>
</comment>
<dbReference type="Pfam" id="PF03168">
    <property type="entry name" value="LEA_2"/>
    <property type="match status" value="1"/>
</dbReference>
<comment type="caution">
    <text evidence="3">The sequence shown here is derived from an EMBL/GenBank/DDBJ whole genome shotgun (WGS) entry which is preliminary data.</text>
</comment>